<dbReference type="Proteomes" id="UP000077051">
    <property type="component" value="Unassembled WGS sequence"/>
</dbReference>
<dbReference type="OrthoDB" id="2230412at2759"/>
<keyword evidence="2" id="KW-1185">Reference proteome</keyword>
<accession>A0A168GKQ0</accession>
<sequence length="269" mass="30991">MSPQILPSYPLGHPSELVPEVPFTSECINHLTVVKATIIIFGIERALTFSWLILSDDIALVKGQKKYGFTPQLKPSTSTEKPTITNQYQSKLTELYSIKIVDNDEPHDAQDLISAYEIRTALDDDVSRIVIESSGIKDGPHTEEDTLKLLETTTICLNDEKAKYQQASFTTFRARRIFCIQVVGYKLTLLFSFVHQNDRWACLWERSALVPNNWDQRTFWFQTFELLAHLMTMLDDQDVITEKLIEENNGYIQVDKNDTLRFHCRKQAL</sequence>
<reference evidence="1 2" key="1">
    <citation type="submission" date="2015-06" db="EMBL/GenBank/DDBJ databases">
        <title>Expansion of signal transduction pathways in fungi by whole-genome duplication.</title>
        <authorList>
            <consortium name="DOE Joint Genome Institute"/>
            <person name="Corrochano L.M."/>
            <person name="Kuo A."/>
            <person name="Marcet-Houben M."/>
            <person name="Polaino S."/>
            <person name="Salamov A."/>
            <person name="Villalobos J.M."/>
            <person name="Alvarez M.I."/>
            <person name="Avalos J."/>
            <person name="Benito E.P."/>
            <person name="Benoit I."/>
            <person name="Burger G."/>
            <person name="Camino L.P."/>
            <person name="Canovas D."/>
            <person name="Cerda-Olmedo E."/>
            <person name="Cheng J.-F."/>
            <person name="Dominguez A."/>
            <person name="Elias M."/>
            <person name="Eslava A.P."/>
            <person name="Glaser F."/>
            <person name="Grimwood J."/>
            <person name="Gutierrez G."/>
            <person name="Heitman J."/>
            <person name="Henrissat B."/>
            <person name="Iturriaga E.A."/>
            <person name="Lang B.F."/>
            <person name="Lavin J.L."/>
            <person name="Lee S."/>
            <person name="Li W."/>
            <person name="Lindquist E."/>
            <person name="Lopez-Garcia S."/>
            <person name="Luque E.M."/>
            <person name="Marcos A.T."/>
            <person name="Martin J."/>
            <person name="Mccluskey K."/>
            <person name="Medina H.R."/>
            <person name="Miralles-Duran A."/>
            <person name="Miyazaki A."/>
            <person name="Munoz-Torres E."/>
            <person name="Oguiza J.A."/>
            <person name="Ohm R."/>
            <person name="Olmedo M."/>
            <person name="Orejas M."/>
            <person name="Ortiz-Castellanos L."/>
            <person name="Pisabarro A.G."/>
            <person name="Rodriguez-Romero J."/>
            <person name="Ruiz-Herrera J."/>
            <person name="Ruiz-Vazquez R."/>
            <person name="Sanz C."/>
            <person name="Schackwitz W."/>
            <person name="Schmutz J."/>
            <person name="Shahriari M."/>
            <person name="Shelest E."/>
            <person name="Silva-Franco F."/>
            <person name="Soanes D."/>
            <person name="Syed K."/>
            <person name="Tagua V.G."/>
            <person name="Talbot N.J."/>
            <person name="Thon M."/>
            <person name="De Vries R.P."/>
            <person name="Wiebenga A."/>
            <person name="Yadav J.S."/>
            <person name="Braun E.L."/>
            <person name="Baker S."/>
            <person name="Garre V."/>
            <person name="Horwitz B."/>
            <person name="Torres-Martinez S."/>
            <person name="Idnurm A."/>
            <person name="Herrera-Estrella A."/>
            <person name="Gabaldon T."/>
            <person name="Grigoriev I.V."/>
        </authorList>
    </citation>
    <scope>NUCLEOTIDE SEQUENCE [LARGE SCALE GENOMIC DNA]</scope>
    <source>
        <strain evidence="1 2">CBS 277.49</strain>
    </source>
</reference>
<dbReference type="EMBL" id="AMYB01000012">
    <property type="protein sequence ID" value="OAC97787.1"/>
    <property type="molecule type" value="Genomic_DNA"/>
</dbReference>
<comment type="caution">
    <text evidence="1">The sequence shown here is derived from an EMBL/GenBank/DDBJ whole genome shotgun (WGS) entry which is preliminary data.</text>
</comment>
<dbReference type="AlphaFoldDB" id="A0A168GKQ0"/>
<name>A0A168GKQ0_MUCCL</name>
<proteinExistence type="predicted"/>
<dbReference type="VEuPathDB" id="FungiDB:MUCCIDRAFT_115857"/>
<gene>
    <name evidence="1" type="ORF">MUCCIDRAFT_115857</name>
</gene>
<organism evidence="1 2">
    <name type="scientific">Mucor lusitanicus CBS 277.49</name>
    <dbReference type="NCBI Taxonomy" id="747725"/>
    <lineage>
        <taxon>Eukaryota</taxon>
        <taxon>Fungi</taxon>
        <taxon>Fungi incertae sedis</taxon>
        <taxon>Mucoromycota</taxon>
        <taxon>Mucoromycotina</taxon>
        <taxon>Mucoromycetes</taxon>
        <taxon>Mucorales</taxon>
        <taxon>Mucorineae</taxon>
        <taxon>Mucoraceae</taxon>
        <taxon>Mucor</taxon>
    </lineage>
</organism>
<protein>
    <submittedName>
        <fullName evidence="1">Uncharacterized protein</fullName>
    </submittedName>
</protein>
<evidence type="ECO:0000313" key="1">
    <source>
        <dbReference type="EMBL" id="OAC97787.1"/>
    </source>
</evidence>
<evidence type="ECO:0000313" key="2">
    <source>
        <dbReference type="Proteomes" id="UP000077051"/>
    </source>
</evidence>